<organism evidence="8 9">
    <name type="scientific">Magnetovibrio blakemorei</name>
    <dbReference type="NCBI Taxonomy" id="28181"/>
    <lineage>
        <taxon>Bacteria</taxon>
        <taxon>Pseudomonadati</taxon>
        <taxon>Pseudomonadota</taxon>
        <taxon>Alphaproteobacteria</taxon>
        <taxon>Rhodospirillales</taxon>
        <taxon>Magnetovibrionaceae</taxon>
        <taxon>Magnetovibrio</taxon>
    </lineage>
</organism>
<sequence length="261" mass="29231">MSNKTHPSRAPEILSPGEPTTHFGYKTVREEDKVDMVRGVFDNVASKYDLMNDLMSMGVHRLWKNRLIEKLRPHAGQKLLDVGGGTGDIAFKYLSGGGDDVTVFDINDEMLQVGRDRAIDKGLLQGIQWQQGNAEELPYEDATFDAYTIAFCIRNVTHIDRALAEAKRVLKPGGHFLCLEFSKVVVPGLSTIYDTYSFSLLPKIGEIVANDRDSYQYLAESIRRFPDQETFKTMIEDAGMEVASYENLTGGIACIHSAWRT</sequence>
<dbReference type="InterPro" id="IPR023576">
    <property type="entry name" value="UbiE/COQ5_MeTrFase_CS"/>
</dbReference>
<evidence type="ECO:0000256" key="1">
    <source>
        <dbReference type="ARBA" id="ARBA00022428"/>
    </source>
</evidence>
<dbReference type="PROSITE" id="PS51608">
    <property type="entry name" value="SAM_MT_UBIE"/>
    <property type="match status" value="1"/>
</dbReference>
<evidence type="ECO:0000256" key="7">
    <source>
        <dbReference type="SAM" id="MobiDB-lite"/>
    </source>
</evidence>
<dbReference type="PANTHER" id="PTHR43591:SF24">
    <property type="entry name" value="2-METHOXY-6-POLYPRENYL-1,4-BENZOQUINOL METHYLASE, MITOCHONDRIAL"/>
    <property type="match status" value="1"/>
</dbReference>
<feature type="binding site" evidence="6">
    <location>
        <position position="86"/>
    </location>
    <ligand>
        <name>S-adenosyl-L-methionine</name>
        <dbReference type="ChEBI" id="CHEBI:59789"/>
    </ligand>
</feature>
<dbReference type="HAMAP" id="MF_01813">
    <property type="entry name" value="MenG_UbiE_methyltr"/>
    <property type="match status" value="1"/>
</dbReference>
<gene>
    <name evidence="6" type="primary">ubiE</name>
    <name evidence="8" type="ORF">BEN30_17475</name>
</gene>
<keyword evidence="1 6" id="KW-0474">Menaquinone biosynthesis</keyword>
<accession>A0A1E5Q2X4</accession>
<dbReference type="NCBIfam" id="NF001242">
    <property type="entry name" value="PRK00216.1-3"/>
    <property type="match status" value="1"/>
</dbReference>
<comment type="function">
    <text evidence="6">Methyltransferase required for the conversion of demethylmenaquinol (DMKH2) to menaquinol (MKH2) and the conversion of 2-polyprenyl-6-methoxy-1,4-benzoquinol (DDMQH2) to 2-polyprenyl-3-methyl-6-methoxy-1,4-benzoquinol (DMQH2).</text>
</comment>
<comment type="catalytic activity">
    <reaction evidence="6">
        <text>a 2-demethylmenaquinol + S-adenosyl-L-methionine = a menaquinol + S-adenosyl-L-homocysteine + H(+)</text>
        <dbReference type="Rhea" id="RHEA:42640"/>
        <dbReference type="Rhea" id="RHEA-COMP:9539"/>
        <dbReference type="Rhea" id="RHEA-COMP:9563"/>
        <dbReference type="ChEBI" id="CHEBI:15378"/>
        <dbReference type="ChEBI" id="CHEBI:18151"/>
        <dbReference type="ChEBI" id="CHEBI:55437"/>
        <dbReference type="ChEBI" id="CHEBI:57856"/>
        <dbReference type="ChEBI" id="CHEBI:59789"/>
        <dbReference type="EC" id="2.1.1.163"/>
    </reaction>
</comment>
<comment type="caution">
    <text evidence="6">Lacks conserved residue(s) required for the propagation of feature annotation.</text>
</comment>
<dbReference type="PROSITE" id="PS01183">
    <property type="entry name" value="UBIE_1"/>
    <property type="match status" value="1"/>
</dbReference>
<evidence type="ECO:0000256" key="5">
    <source>
        <dbReference type="ARBA" id="ARBA00022691"/>
    </source>
</evidence>
<comment type="catalytic activity">
    <reaction evidence="6">
        <text>a 2-methoxy-6-(all-trans-polyprenyl)benzene-1,4-diol + S-adenosyl-L-methionine = a 5-methoxy-2-methyl-3-(all-trans-polyprenyl)benzene-1,4-diol + S-adenosyl-L-homocysteine + H(+)</text>
        <dbReference type="Rhea" id="RHEA:28286"/>
        <dbReference type="Rhea" id="RHEA-COMP:10858"/>
        <dbReference type="Rhea" id="RHEA-COMP:10859"/>
        <dbReference type="ChEBI" id="CHEBI:15378"/>
        <dbReference type="ChEBI" id="CHEBI:57856"/>
        <dbReference type="ChEBI" id="CHEBI:59789"/>
        <dbReference type="ChEBI" id="CHEBI:84166"/>
        <dbReference type="ChEBI" id="CHEBI:84167"/>
        <dbReference type="EC" id="2.1.1.201"/>
    </reaction>
</comment>
<dbReference type="PROSITE" id="PS01184">
    <property type="entry name" value="UBIE_2"/>
    <property type="match status" value="1"/>
</dbReference>
<dbReference type="Gene3D" id="3.40.50.150">
    <property type="entry name" value="Vaccinia Virus protein VP39"/>
    <property type="match status" value="1"/>
</dbReference>
<dbReference type="GO" id="GO:0009060">
    <property type="term" value="P:aerobic respiration"/>
    <property type="evidence" value="ECO:0007669"/>
    <property type="project" value="UniProtKB-UniRule"/>
</dbReference>
<evidence type="ECO:0000256" key="6">
    <source>
        <dbReference type="HAMAP-Rule" id="MF_01813"/>
    </source>
</evidence>
<comment type="similarity">
    <text evidence="6">Belongs to the class I-like SAM-binding methyltransferase superfamily. MenG/UbiE family.</text>
</comment>
<dbReference type="InterPro" id="IPR004033">
    <property type="entry name" value="UbiE/COQ5_MeTrFase"/>
</dbReference>
<proteinExistence type="inferred from homology"/>
<keyword evidence="4 6" id="KW-0831">Ubiquinone biosynthesis</keyword>
<evidence type="ECO:0000313" key="9">
    <source>
        <dbReference type="Proteomes" id="UP000095347"/>
    </source>
</evidence>
<dbReference type="UniPathway" id="UPA00079">
    <property type="reaction ID" value="UER00169"/>
</dbReference>
<evidence type="ECO:0000256" key="3">
    <source>
        <dbReference type="ARBA" id="ARBA00022679"/>
    </source>
</evidence>
<dbReference type="SUPFAM" id="SSF53335">
    <property type="entry name" value="S-adenosyl-L-methionine-dependent methyltransferases"/>
    <property type="match status" value="1"/>
</dbReference>
<evidence type="ECO:0000313" key="8">
    <source>
        <dbReference type="EMBL" id="OEJ63734.1"/>
    </source>
</evidence>
<dbReference type="GO" id="GO:0009234">
    <property type="term" value="P:menaquinone biosynthetic process"/>
    <property type="evidence" value="ECO:0007669"/>
    <property type="project" value="UniProtKB-UniRule"/>
</dbReference>
<dbReference type="RefSeq" id="WP_069959574.1">
    <property type="nucleotide sequence ID" value="NZ_MCGG01000086.1"/>
</dbReference>
<dbReference type="GO" id="GO:0032259">
    <property type="term" value="P:methylation"/>
    <property type="evidence" value="ECO:0007669"/>
    <property type="project" value="UniProtKB-KW"/>
</dbReference>
<keyword evidence="3 6" id="KW-0808">Transferase</keyword>
<dbReference type="InterPro" id="IPR029063">
    <property type="entry name" value="SAM-dependent_MTases_sf"/>
</dbReference>
<comment type="pathway">
    <text evidence="6">Cofactor biosynthesis; ubiquinone biosynthesis.</text>
</comment>
<reference evidence="9" key="1">
    <citation type="submission" date="2016-07" db="EMBL/GenBank/DDBJ databases">
        <authorList>
            <person name="Florea S."/>
            <person name="Webb J.S."/>
            <person name="Jaromczyk J."/>
            <person name="Schardl C.L."/>
        </authorList>
    </citation>
    <scope>NUCLEOTIDE SEQUENCE [LARGE SCALE GENOMIC DNA]</scope>
    <source>
        <strain evidence="9">MV-1</strain>
    </source>
</reference>
<dbReference type="FunFam" id="3.40.50.150:FF:000064">
    <property type="entry name" value="2-methoxy-6-polyprenyl-1,4-benzoquinol methylase, mitochondrial"/>
    <property type="match status" value="1"/>
</dbReference>
<dbReference type="CDD" id="cd02440">
    <property type="entry name" value="AdoMet_MTases"/>
    <property type="match status" value="1"/>
</dbReference>
<dbReference type="NCBIfam" id="TIGR01934">
    <property type="entry name" value="MenG_MenH_UbiE"/>
    <property type="match status" value="1"/>
</dbReference>
<name>A0A1E5Q2X4_9PROT</name>
<dbReference type="Proteomes" id="UP000095347">
    <property type="component" value="Unassembled WGS sequence"/>
</dbReference>
<feature type="binding site" evidence="6">
    <location>
        <position position="105"/>
    </location>
    <ligand>
        <name>S-adenosyl-L-methionine</name>
        <dbReference type="ChEBI" id="CHEBI:59789"/>
    </ligand>
</feature>
<dbReference type="AlphaFoldDB" id="A0A1E5Q2X4"/>
<dbReference type="GO" id="GO:0043770">
    <property type="term" value="F:demethylmenaquinone methyltransferase activity"/>
    <property type="evidence" value="ECO:0007669"/>
    <property type="project" value="UniProtKB-UniRule"/>
</dbReference>
<feature type="binding site" evidence="6">
    <location>
        <begin position="133"/>
        <end position="134"/>
    </location>
    <ligand>
        <name>S-adenosyl-L-methionine</name>
        <dbReference type="ChEBI" id="CHEBI:59789"/>
    </ligand>
</feature>
<dbReference type="OrthoDB" id="9808140at2"/>
<comment type="pathway">
    <text evidence="6">Quinol/quinone metabolism; menaquinone biosynthesis; menaquinol from 1,4-dihydroxy-2-naphthoate: step 2/2.</text>
</comment>
<dbReference type="UniPathway" id="UPA00232"/>
<dbReference type="EC" id="2.1.1.201" evidence="6"/>
<evidence type="ECO:0000256" key="4">
    <source>
        <dbReference type="ARBA" id="ARBA00022688"/>
    </source>
</evidence>
<dbReference type="GO" id="GO:0008425">
    <property type="term" value="F:2-methoxy-6-polyprenyl-1,4-benzoquinol methyltransferase activity"/>
    <property type="evidence" value="ECO:0007669"/>
    <property type="project" value="UniProtKB-UniRule"/>
</dbReference>
<feature type="region of interest" description="Disordered" evidence="7">
    <location>
        <begin position="1"/>
        <end position="22"/>
    </location>
</feature>
<keyword evidence="2 6" id="KW-0489">Methyltransferase</keyword>
<comment type="caution">
    <text evidence="8">The sequence shown here is derived from an EMBL/GenBank/DDBJ whole genome shotgun (WGS) entry which is preliminary data.</text>
</comment>
<evidence type="ECO:0000256" key="2">
    <source>
        <dbReference type="ARBA" id="ARBA00022603"/>
    </source>
</evidence>
<dbReference type="EC" id="2.1.1.163" evidence="6"/>
<dbReference type="Pfam" id="PF01209">
    <property type="entry name" value="Ubie_methyltran"/>
    <property type="match status" value="1"/>
</dbReference>
<keyword evidence="9" id="KW-1185">Reference proteome</keyword>
<protein>
    <recommendedName>
        <fullName evidence="6">Ubiquinone/menaquinone biosynthesis C-methyltransferase UbiE</fullName>
        <ecNumber evidence="6">2.1.1.163</ecNumber>
        <ecNumber evidence="6">2.1.1.201</ecNumber>
    </recommendedName>
    <alternativeName>
        <fullName evidence="6">2-methoxy-6-polyprenyl-1,4-benzoquinol methylase</fullName>
    </alternativeName>
    <alternativeName>
        <fullName evidence="6">Demethylmenaquinone methyltransferase</fullName>
    </alternativeName>
</protein>
<dbReference type="PANTHER" id="PTHR43591">
    <property type="entry name" value="METHYLTRANSFERASE"/>
    <property type="match status" value="1"/>
</dbReference>
<dbReference type="EMBL" id="MCGG01000086">
    <property type="protein sequence ID" value="OEJ63734.1"/>
    <property type="molecule type" value="Genomic_DNA"/>
</dbReference>
<keyword evidence="5 6" id="KW-0949">S-adenosyl-L-methionine</keyword>
<dbReference type="STRING" id="28181.BEN30_17475"/>